<dbReference type="GO" id="GO:0055085">
    <property type="term" value="P:transmembrane transport"/>
    <property type="evidence" value="ECO:0007669"/>
    <property type="project" value="InterPro"/>
</dbReference>
<evidence type="ECO:0000259" key="9">
    <source>
        <dbReference type="PROSITE" id="PS50928"/>
    </source>
</evidence>
<evidence type="ECO:0000256" key="3">
    <source>
        <dbReference type="ARBA" id="ARBA00022475"/>
    </source>
</evidence>
<feature type="domain" description="ABC transmembrane type-1" evidence="9">
    <location>
        <begin position="131"/>
        <end position="312"/>
    </location>
</feature>
<keyword evidence="5 7" id="KW-1133">Transmembrane helix</keyword>
<dbReference type="Pfam" id="PF00528">
    <property type="entry name" value="BPD_transp_1"/>
    <property type="match status" value="1"/>
</dbReference>
<evidence type="ECO:0000256" key="8">
    <source>
        <dbReference type="SAM" id="MobiDB-lite"/>
    </source>
</evidence>
<keyword evidence="2 7" id="KW-0813">Transport</keyword>
<dbReference type="PROSITE" id="PS50928">
    <property type="entry name" value="ABC_TM1"/>
    <property type="match status" value="1"/>
</dbReference>
<evidence type="ECO:0000256" key="2">
    <source>
        <dbReference type="ARBA" id="ARBA00022448"/>
    </source>
</evidence>
<name>A0A7W9DSI9_9ACTN</name>
<feature type="transmembrane region" description="Helical" evidence="7">
    <location>
        <begin position="25"/>
        <end position="44"/>
    </location>
</feature>
<dbReference type="PANTHER" id="PTHR30151">
    <property type="entry name" value="ALKANE SULFONATE ABC TRANSPORTER-RELATED, MEMBRANE SUBUNIT"/>
    <property type="match status" value="1"/>
</dbReference>
<evidence type="ECO:0000256" key="7">
    <source>
        <dbReference type="RuleBase" id="RU363032"/>
    </source>
</evidence>
<dbReference type="CDD" id="cd06261">
    <property type="entry name" value="TM_PBP2"/>
    <property type="match status" value="1"/>
</dbReference>
<evidence type="ECO:0000256" key="5">
    <source>
        <dbReference type="ARBA" id="ARBA00022989"/>
    </source>
</evidence>
<dbReference type="GO" id="GO:0005886">
    <property type="term" value="C:plasma membrane"/>
    <property type="evidence" value="ECO:0007669"/>
    <property type="project" value="UniProtKB-SubCell"/>
</dbReference>
<dbReference type="SUPFAM" id="SSF161098">
    <property type="entry name" value="MetI-like"/>
    <property type="match status" value="1"/>
</dbReference>
<feature type="compositionally biased region" description="Basic and acidic residues" evidence="8">
    <location>
        <begin position="1"/>
        <end position="10"/>
    </location>
</feature>
<protein>
    <submittedName>
        <fullName evidence="10">NitT/TauT family transport system permease protein</fullName>
    </submittedName>
</protein>
<dbReference type="RefSeq" id="WP_184614745.1">
    <property type="nucleotide sequence ID" value="NZ_BOOS01000077.1"/>
</dbReference>
<accession>A0A7W9DSI9</accession>
<feature type="transmembrane region" description="Helical" evidence="7">
    <location>
        <begin position="291"/>
        <end position="312"/>
    </location>
</feature>
<sequence>MTTSELDRAAARPSPPRRRAARPPAAAVFGAGVWAGVALLTVALRDRQPVTYTPVVAVLCAAVAAATLAAVALAPARARHRGPWVAAAGYWFAFWELATAKLDLLRPPYFTSPQGLAEAFWNDRALLADSFVNSLRLLVLGFAIGAASGLVAGVAMGWAPRADYWAHPILMTIGPVPGAAWLPLILVIFPTSYSGAVFMMSVSVWFPVTVLTRSGVMSVRRAYYDVAQTLGAGTRYLIWRVALPAALPQIFTGLFMGLGASFITLVIAELLGVKNGLGWYIEWTKGWAAYPRMYCAIVLMIVFCGGAMAALFRVRNRVLRWQKDLVRW</sequence>
<keyword evidence="3" id="KW-1003">Cell membrane</keyword>
<dbReference type="InterPro" id="IPR035906">
    <property type="entry name" value="MetI-like_sf"/>
</dbReference>
<dbReference type="Gene3D" id="1.10.3720.10">
    <property type="entry name" value="MetI-like"/>
    <property type="match status" value="1"/>
</dbReference>
<proteinExistence type="inferred from homology"/>
<keyword evidence="6 7" id="KW-0472">Membrane</keyword>
<organism evidence="10 11">
    <name type="scientific">Sphaerisporangium krabiense</name>
    <dbReference type="NCBI Taxonomy" id="763782"/>
    <lineage>
        <taxon>Bacteria</taxon>
        <taxon>Bacillati</taxon>
        <taxon>Actinomycetota</taxon>
        <taxon>Actinomycetes</taxon>
        <taxon>Streptosporangiales</taxon>
        <taxon>Streptosporangiaceae</taxon>
        <taxon>Sphaerisporangium</taxon>
    </lineage>
</organism>
<evidence type="ECO:0000256" key="1">
    <source>
        <dbReference type="ARBA" id="ARBA00004651"/>
    </source>
</evidence>
<feature type="region of interest" description="Disordered" evidence="8">
    <location>
        <begin position="1"/>
        <end position="22"/>
    </location>
</feature>
<evidence type="ECO:0000313" key="10">
    <source>
        <dbReference type="EMBL" id="MBB5629573.1"/>
    </source>
</evidence>
<feature type="transmembrane region" description="Helical" evidence="7">
    <location>
        <begin position="50"/>
        <end position="74"/>
    </location>
</feature>
<comment type="subcellular location">
    <subcellularLocation>
        <location evidence="1 7">Cell membrane</location>
        <topology evidence="1 7">Multi-pass membrane protein</topology>
    </subcellularLocation>
</comment>
<evidence type="ECO:0000313" key="11">
    <source>
        <dbReference type="Proteomes" id="UP000588112"/>
    </source>
</evidence>
<comment type="similarity">
    <text evidence="7">Belongs to the binding-protein-dependent transport system permease family.</text>
</comment>
<reference evidence="10 11" key="1">
    <citation type="submission" date="2020-08" db="EMBL/GenBank/DDBJ databases">
        <title>Sequencing the genomes of 1000 actinobacteria strains.</title>
        <authorList>
            <person name="Klenk H.-P."/>
        </authorList>
    </citation>
    <scope>NUCLEOTIDE SEQUENCE [LARGE SCALE GENOMIC DNA]</scope>
    <source>
        <strain evidence="10 11">DSM 45790</strain>
    </source>
</reference>
<dbReference type="EMBL" id="JACHBR010000001">
    <property type="protein sequence ID" value="MBB5629573.1"/>
    <property type="molecule type" value="Genomic_DNA"/>
</dbReference>
<feature type="transmembrane region" description="Helical" evidence="7">
    <location>
        <begin position="137"/>
        <end position="159"/>
    </location>
</feature>
<keyword evidence="4 7" id="KW-0812">Transmembrane</keyword>
<comment type="caution">
    <text evidence="10">The sequence shown here is derived from an EMBL/GenBank/DDBJ whole genome shotgun (WGS) entry which is preliminary data.</text>
</comment>
<dbReference type="PANTHER" id="PTHR30151:SF0">
    <property type="entry name" value="ABC TRANSPORTER PERMEASE PROTEIN MJ0413-RELATED"/>
    <property type="match status" value="1"/>
</dbReference>
<dbReference type="Proteomes" id="UP000588112">
    <property type="component" value="Unassembled WGS sequence"/>
</dbReference>
<dbReference type="AlphaFoldDB" id="A0A7W9DSI9"/>
<feature type="transmembrane region" description="Helical" evidence="7">
    <location>
        <begin position="165"/>
        <end position="189"/>
    </location>
</feature>
<keyword evidence="11" id="KW-1185">Reference proteome</keyword>
<feature type="transmembrane region" description="Helical" evidence="7">
    <location>
        <begin position="250"/>
        <end position="271"/>
    </location>
</feature>
<evidence type="ECO:0000256" key="4">
    <source>
        <dbReference type="ARBA" id="ARBA00022692"/>
    </source>
</evidence>
<gene>
    <name evidence="10" type="ORF">BJ981_005272</name>
</gene>
<dbReference type="InterPro" id="IPR000515">
    <property type="entry name" value="MetI-like"/>
</dbReference>
<evidence type="ECO:0000256" key="6">
    <source>
        <dbReference type="ARBA" id="ARBA00023136"/>
    </source>
</evidence>